<reference evidence="1 2" key="1">
    <citation type="submission" date="2020-07" db="EMBL/GenBank/DDBJ databases">
        <title>Complete genome and description of Chryseobacterium manosquense strain Marseille-Q2069 sp. nov.</title>
        <authorList>
            <person name="Boxberger M."/>
        </authorList>
    </citation>
    <scope>NUCLEOTIDE SEQUENCE [LARGE SCALE GENOMIC DNA]</scope>
    <source>
        <strain evidence="1 2">Marseille-Q2069</strain>
    </source>
</reference>
<organism evidence="1 2">
    <name type="scientific">Chryseobacterium manosquense</name>
    <dbReference type="NCBI Taxonomy" id="2754694"/>
    <lineage>
        <taxon>Bacteria</taxon>
        <taxon>Pseudomonadati</taxon>
        <taxon>Bacteroidota</taxon>
        <taxon>Flavobacteriia</taxon>
        <taxon>Flavobacteriales</taxon>
        <taxon>Weeksellaceae</taxon>
        <taxon>Chryseobacterium group</taxon>
        <taxon>Chryseobacterium</taxon>
    </lineage>
</organism>
<gene>
    <name evidence="1" type="ORF">H0S70_10715</name>
</gene>
<name>A0A7H1DV15_9FLAO</name>
<dbReference type="AlphaFoldDB" id="A0A7H1DV15"/>
<dbReference type="RefSeq" id="WP_123249381.1">
    <property type="nucleotide sequence ID" value="NZ_CP060203.1"/>
</dbReference>
<dbReference type="KEGG" id="cmaq:H0S70_10715"/>
<proteinExistence type="predicted"/>
<protein>
    <submittedName>
        <fullName evidence="1">Uncharacterized protein</fullName>
    </submittedName>
</protein>
<evidence type="ECO:0000313" key="2">
    <source>
        <dbReference type="Proteomes" id="UP000516438"/>
    </source>
</evidence>
<keyword evidence="2" id="KW-1185">Reference proteome</keyword>
<dbReference type="EMBL" id="CP060203">
    <property type="protein sequence ID" value="QNS40823.1"/>
    <property type="molecule type" value="Genomic_DNA"/>
</dbReference>
<evidence type="ECO:0000313" key="1">
    <source>
        <dbReference type="EMBL" id="QNS40823.1"/>
    </source>
</evidence>
<dbReference type="Proteomes" id="UP000516438">
    <property type="component" value="Chromosome"/>
</dbReference>
<accession>A0A7H1DV15</accession>
<sequence>MNNVCVKYKEHPGDFLRNTDTVILPNPKEDLESFFVQFLKHYQSDERVAYIDDLYKLLDDDFFNDEDKQKFIRTIGNKTEKEIKYEIQKTENELKNEAYSNFYKLVLTKQIEIIYNGEK</sequence>